<protein>
    <recommendedName>
        <fullName evidence="3">Cytokinin riboside 5'-monophosphate phosphoribohydrolase</fullName>
        <ecNumber evidence="3">3.2.2.n1</ecNumber>
    </recommendedName>
</protein>
<dbReference type="SUPFAM" id="SSF102405">
    <property type="entry name" value="MCP/YpsA-like"/>
    <property type="match status" value="1"/>
</dbReference>
<keyword evidence="3" id="KW-0203">Cytokinin biosynthesis</keyword>
<evidence type="ECO:0000256" key="1">
    <source>
        <dbReference type="ARBA" id="ARBA00000274"/>
    </source>
</evidence>
<evidence type="ECO:0000313" key="4">
    <source>
        <dbReference type="EMBL" id="MDQ9170214.1"/>
    </source>
</evidence>
<accession>A0ABU1BMZ3</accession>
<dbReference type="EC" id="3.2.2.n1" evidence="3"/>
<reference evidence="4 5" key="1">
    <citation type="submission" date="2023-08" db="EMBL/GenBank/DDBJ databases">
        <title>Oxalobacteraceae gen .nov., isolated from river sludge outside the plant.</title>
        <authorList>
            <person name="Zhao S.Y."/>
        </authorList>
    </citation>
    <scope>NUCLEOTIDE SEQUENCE [LARGE SCALE GENOMIC DNA]</scope>
    <source>
        <strain evidence="4 5">R-40</strain>
    </source>
</reference>
<dbReference type="Gene3D" id="3.40.50.450">
    <property type="match status" value="1"/>
</dbReference>
<evidence type="ECO:0000313" key="5">
    <source>
        <dbReference type="Proteomes" id="UP001225596"/>
    </source>
</evidence>
<proteinExistence type="inferred from homology"/>
<name>A0ABU1BMZ3_9BURK</name>
<comment type="catalytic activity">
    <reaction evidence="1">
        <text>AMP + H2O = D-ribose 5-phosphate + adenine</text>
        <dbReference type="Rhea" id="RHEA:20129"/>
        <dbReference type="ChEBI" id="CHEBI:15377"/>
        <dbReference type="ChEBI" id="CHEBI:16708"/>
        <dbReference type="ChEBI" id="CHEBI:78346"/>
        <dbReference type="ChEBI" id="CHEBI:456215"/>
        <dbReference type="EC" id="3.2.2.4"/>
    </reaction>
</comment>
<evidence type="ECO:0000256" key="3">
    <source>
        <dbReference type="RuleBase" id="RU363015"/>
    </source>
</evidence>
<sequence>MKSLCVYCGSSIGASPVYAKAARSLAKELVENNIALVYGGGKVGLMGVIADEFLDLGGEVTGVIPKALLDKEVGHTGLTRQHIVKDMHERKAMMAELSDGFIALPGGIGTLEELFEALTWSQLGLHEKPVGLLNVDGFYDGLIGFIHQLVNQRFLKPEQASLLLHDSDASSLLARFKSYVPSYHPKWADQEKAKTLVP</sequence>
<dbReference type="PANTHER" id="PTHR31223">
    <property type="entry name" value="LOG FAMILY PROTEIN YJL055W"/>
    <property type="match status" value="1"/>
</dbReference>
<comment type="similarity">
    <text evidence="2 3">Belongs to the LOG family.</text>
</comment>
<dbReference type="EMBL" id="JAUYVH010000003">
    <property type="protein sequence ID" value="MDQ9170214.1"/>
    <property type="molecule type" value="Genomic_DNA"/>
</dbReference>
<dbReference type="InterPro" id="IPR005269">
    <property type="entry name" value="LOG"/>
</dbReference>
<keyword evidence="5" id="KW-1185">Reference proteome</keyword>
<dbReference type="RefSeq" id="WP_338436430.1">
    <property type="nucleotide sequence ID" value="NZ_JAUYVH010000003.1"/>
</dbReference>
<keyword evidence="3" id="KW-0378">Hydrolase</keyword>
<dbReference type="NCBIfam" id="TIGR00730">
    <property type="entry name" value="Rossman fold protein, TIGR00730 family"/>
    <property type="match status" value="1"/>
</dbReference>
<dbReference type="Pfam" id="PF03641">
    <property type="entry name" value="Lysine_decarbox"/>
    <property type="match status" value="1"/>
</dbReference>
<dbReference type="PANTHER" id="PTHR31223:SF70">
    <property type="entry name" value="LOG FAMILY PROTEIN YJL055W"/>
    <property type="match status" value="1"/>
</dbReference>
<dbReference type="InterPro" id="IPR031100">
    <property type="entry name" value="LOG_fam"/>
</dbReference>
<gene>
    <name evidence="4" type="ORF">Q8A64_07275</name>
</gene>
<comment type="caution">
    <text evidence="4">The sequence shown here is derived from an EMBL/GenBank/DDBJ whole genome shotgun (WGS) entry which is preliminary data.</text>
</comment>
<evidence type="ECO:0000256" key="2">
    <source>
        <dbReference type="ARBA" id="ARBA00006763"/>
    </source>
</evidence>
<dbReference type="Proteomes" id="UP001225596">
    <property type="component" value="Unassembled WGS sequence"/>
</dbReference>
<organism evidence="4 5">
    <name type="scientific">Keguizhuia sedimenti</name>
    <dbReference type="NCBI Taxonomy" id="3064264"/>
    <lineage>
        <taxon>Bacteria</taxon>
        <taxon>Pseudomonadati</taxon>
        <taxon>Pseudomonadota</taxon>
        <taxon>Betaproteobacteria</taxon>
        <taxon>Burkholderiales</taxon>
        <taxon>Oxalobacteraceae</taxon>
        <taxon>Keguizhuia</taxon>
    </lineage>
</organism>